<dbReference type="Proteomes" id="UP001326567">
    <property type="component" value="Chromosome"/>
</dbReference>
<evidence type="ECO:0000259" key="1">
    <source>
        <dbReference type="Pfam" id="PF08386"/>
    </source>
</evidence>
<evidence type="ECO:0000313" key="3">
    <source>
        <dbReference type="Proteomes" id="UP001326567"/>
    </source>
</evidence>
<dbReference type="InterPro" id="IPR013595">
    <property type="entry name" value="Pept_S33_TAP-like_C"/>
</dbReference>
<feature type="domain" description="Peptidase S33 tripeptidyl aminopeptidase-like C-terminal" evidence="1">
    <location>
        <begin position="131"/>
        <end position="224"/>
    </location>
</feature>
<dbReference type="GO" id="GO:0016787">
    <property type="term" value="F:hydrolase activity"/>
    <property type="evidence" value="ECO:0007669"/>
    <property type="project" value="UniProtKB-KW"/>
</dbReference>
<dbReference type="Pfam" id="PF08386">
    <property type="entry name" value="Abhydrolase_4"/>
    <property type="match status" value="1"/>
</dbReference>
<proteinExistence type="predicted"/>
<keyword evidence="3" id="KW-1185">Reference proteome</keyword>
<organism evidence="2 3">
    <name type="scientific">Sulfitobacter faviae</name>
    <dbReference type="NCBI Taxonomy" id="1775881"/>
    <lineage>
        <taxon>Bacteria</taxon>
        <taxon>Pseudomonadati</taxon>
        <taxon>Pseudomonadota</taxon>
        <taxon>Alphaproteobacteria</taxon>
        <taxon>Rhodobacterales</taxon>
        <taxon>Roseobacteraceae</taxon>
        <taxon>Sulfitobacter</taxon>
    </lineage>
</organism>
<name>A0ABZ0V5T1_9RHOB</name>
<protein>
    <submittedName>
        <fullName evidence="2">Alpha/beta hydrolase</fullName>
    </submittedName>
</protein>
<reference evidence="2 3" key="1">
    <citation type="submission" date="2023-11" db="EMBL/GenBank/DDBJ databases">
        <title>From the Deep-Sea to the Surface: Bacterial Genomes Isolated from the Moytirra Hydrothermal Vent Plume.</title>
        <authorList>
            <person name="Major S.R."/>
        </authorList>
    </citation>
    <scope>NUCLEOTIDE SEQUENCE [LARGE SCALE GENOMIC DNA]</scope>
    <source>
        <strain evidence="2 3">OXR-9</strain>
    </source>
</reference>
<evidence type="ECO:0000313" key="2">
    <source>
        <dbReference type="EMBL" id="WPZ22412.1"/>
    </source>
</evidence>
<keyword evidence="2" id="KW-0378">Hydrolase</keyword>
<dbReference type="EMBL" id="CP139725">
    <property type="protein sequence ID" value="WPZ22412.1"/>
    <property type="molecule type" value="Genomic_DNA"/>
</dbReference>
<sequence length="258" mass="28011">MPGLFDAEFSAAIPDTITSPEAARTVLEDYASLRLSPPSRARLTEFVAAHFDGPHLGRLLALVQAMTEAEIASIFGFAAETVRARTVGFQQDNIDISLYACQEDLPYNSLIGYKKTTAAQPYDVSSLFDPAAENFHAICEAFAPAPRENWHEVVHSDIPTISIGSGWDIQTAASWAKEATRGMSNAQHFFMAEAGHGALVYAPCVGELAVAFFNDPTRQLDSSCEEATQVPAFHVAPWVDKADAQDAEVEETPTEETE</sequence>
<dbReference type="RefSeq" id="WP_322329100.1">
    <property type="nucleotide sequence ID" value="NZ_CP139725.1"/>
</dbReference>
<accession>A0ABZ0V5T1</accession>
<gene>
    <name evidence="2" type="ORF">T7987_04010</name>
</gene>